<proteinExistence type="predicted"/>
<gene>
    <name evidence="4" type="ORF">EVS84_18865</name>
</gene>
<dbReference type="InterPro" id="IPR011992">
    <property type="entry name" value="EF-hand-dom_pair"/>
</dbReference>
<dbReference type="EMBL" id="SEUB01000007">
    <property type="protein sequence ID" value="RYM39614.1"/>
    <property type="molecule type" value="Genomic_DNA"/>
</dbReference>
<dbReference type="PROSITE" id="PS00018">
    <property type="entry name" value="EF_HAND_1"/>
    <property type="match status" value="2"/>
</dbReference>
<dbReference type="Pfam" id="PF13202">
    <property type="entry name" value="EF-hand_5"/>
    <property type="match status" value="2"/>
</dbReference>
<feature type="signal peptide" evidence="2">
    <location>
        <begin position="1"/>
        <end position="32"/>
    </location>
</feature>
<name>A0A4Q4KZE2_9PSED</name>
<dbReference type="GO" id="GO:0005509">
    <property type="term" value="F:calcium ion binding"/>
    <property type="evidence" value="ECO:0007669"/>
    <property type="project" value="InterPro"/>
</dbReference>
<accession>A0A4Q4KZE2</accession>
<dbReference type="Proteomes" id="UP000291107">
    <property type="component" value="Unassembled WGS sequence"/>
</dbReference>
<feature type="chain" id="PRO_5020260977" description="EF-hand domain-containing protein" evidence="2">
    <location>
        <begin position="33"/>
        <end position="155"/>
    </location>
</feature>
<evidence type="ECO:0000256" key="2">
    <source>
        <dbReference type="SAM" id="SignalP"/>
    </source>
</evidence>
<dbReference type="Gene3D" id="1.10.238.10">
    <property type="entry name" value="EF-hand"/>
    <property type="match status" value="1"/>
</dbReference>
<evidence type="ECO:0000259" key="3">
    <source>
        <dbReference type="Pfam" id="PF13202"/>
    </source>
</evidence>
<dbReference type="RefSeq" id="WP_129999311.1">
    <property type="nucleotide sequence ID" value="NZ_SEUB01000007.1"/>
</dbReference>
<evidence type="ECO:0000313" key="5">
    <source>
        <dbReference type="Proteomes" id="UP000291107"/>
    </source>
</evidence>
<keyword evidence="2" id="KW-0732">Signal</keyword>
<feature type="region of interest" description="Disordered" evidence="1">
    <location>
        <begin position="54"/>
        <end position="79"/>
    </location>
</feature>
<reference evidence="4 5" key="1">
    <citation type="submission" date="2019-02" db="EMBL/GenBank/DDBJ databases">
        <title>Genome of Pseudomonas korensis isolated from heavy metal contaminated environment.</title>
        <authorList>
            <person name="Ayangbenro A.S."/>
            <person name="Babalola O."/>
        </authorList>
    </citation>
    <scope>NUCLEOTIDE SEQUENCE [LARGE SCALE GENOMIC DNA]</scope>
    <source>
        <strain evidence="4 5">AB36</strain>
    </source>
</reference>
<dbReference type="AlphaFoldDB" id="A0A4Q4KZE2"/>
<feature type="domain" description="EF-hand" evidence="3">
    <location>
        <begin position="82"/>
        <end position="103"/>
    </location>
</feature>
<sequence>MYRTPFSNKTSLGLAAIALAGGMSLASSAAFAVEQLPQGYQLASADKAGEGKCGEGKCGASEASDKSATAEGKCGEGKCGDDSFARTDTDHDGLVSLKELLAVAPQGGEEFKAMDTNHDGFLSEGEVYKFRTNQYISNGKKVPTELFTRMSKAQN</sequence>
<feature type="domain" description="EF-hand" evidence="3">
    <location>
        <begin position="111"/>
        <end position="126"/>
    </location>
</feature>
<organism evidence="4 5">
    <name type="scientific">Pseudomonas koreensis</name>
    <dbReference type="NCBI Taxonomy" id="198620"/>
    <lineage>
        <taxon>Bacteria</taxon>
        <taxon>Pseudomonadati</taxon>
        <taxon>Pseudomonadota</taxon>
        <taxon>Gammaproteobacteria</taxon>
        <taxon>Pseudomonadales</taxon>
        <taxon>Pseudomonadaceae</taxon>
        <taxon>Pseudomonas</taxon>
    </lineage>
</organism>
<evidence type="ECO:0000313" key="4">
    <source>
        <dbReference type="EMBL" id="RYM39614.1"/>
    </source>
</evidence>
<protein>
    <recommendedName>
        <fullName evidence="3">EF-hand domain-containing protein</fullName>
    </recommendedName>
</protein>
<dbReference type="SUPFAM" id="SSF47473">
    <property type="entry name" value="EF-hand"/>
    <property type="match status" value="1"/>
</dbReference>
<dbReference type="InterPro" id="IPR018247">
    <property type="entry name" value="EF_Hand_1_Ca_BS"/>
</dbReference>
<comment type="caution">
    <text evidence="4">The sequence shown here is derived from an EMBL/GenBank/DDBJ whole genome shotgun (WGS) entry which is preliminary data.</text>
</comment>
<dbReference type="InterPro" id="IPR002048">
    <property type="entry name" value="EF_hand_dom"/>
</dbReference>
<evidence type="ECO:0000256" key="1">
    <source>
        <dbReference type="SAM" id="MobiDB-lite"/>
    </source>
</evidence>